<gene>
    <name evidence="1" type="ORF">NWF35_15200</name>
</gene>
<organism evidence="1 2">
    <name type="scientific">Polycladomyces subterraneus</name>
    <dbReference type="NCBI Taxonomy" id="1016997"/>
    <lineage>
        <taxon>Bacteria</taxon>
        <taxon>Bacillati</taxon>
        <taxon>Bacillota</taxon>
        <taxon>Bacilli</taxon>
        <taxon>Bacillales</taxon>
        <taxon>Thermoactinomycetaceae</taxon>
        <taxon>Polycladomyces</taxon>
    </lineage>
</organism>
<evidence type="ECO:0000313" key="1">
    <source>
        <dbReference type="EMBL" id="MDN4595213.1"/>
    </source>
</evidence>
<dbReference type="RefSeq" id="WP_301240240.1">
    <property type="nucleotide sequence ID" value="NZ_JANRHH010000052.1"/>
</dbReference>
<sequence length="152" mass="17473">MGIVYPVYIAISDSPVRYHIEGGEIERFRRQVERRRKQLLKQGKYCGDGRRGHGRQTRIKPIEALSEKIANFRKTTNHKYARYVVDLALKQKCGTIALSPAAMKHWPITMQPETWPPRISKKSLNKQLARKNITIAQKKTARYNKSGAQPCG</sequence>
<evidence type="ECO:0000313" key="2">
    <source>
        <dbReference type="Proteomes" id="UP001174196"/>
    </source>
</evidence>
<comment type="caution">
    <text evidence="1">The sequence shown here is derived from an EMBL/GenBank/DDBJ whole genome shotgun (WGS) entry which is preliminary data.</text>
</comment>
<accession>A0ABT8IR66</accession>
<name>A0ABT8IR66_9BACL</name>
<protein>
    <recommendedName>
        <fullName evidence="3">Transposase</fullName>
    </recommendedName>
</protein>
<dbReference type="Proteomes" id="UP001174196">
    <property type="component" value="Unassembled WGS sequence"/>
</dbReference>
<proteinExistence type="predicted"/>
<reference evidence="1" key="1">
    <citation type="submission" date="2022-08" db="EMBL/GenBank/DDBJ databases">
        <title>Polycladomyces zharkentsis sp. nov., a novel thermophilic CMC and starch-degrading bacterium isolated from a geothermal spring in Kazakhstan.</title>
        <authorList>
            <person name="Mashzhan A."/>
            <person name="Kistaubaeva A."/>
            <person name="Javier-Lopez R."/>
            <person name="Birkeland N.-K."/>
        </authorList>
    </citation>
    <scope>NUCLEOTIDE SEQUENCE</scope>
    <source>
        <strain evidence="1">KSR 13</strain>
    </source>
</reference>
<dbReference type="EMBL" id="JANRHH010000052">
    <property type="protein sequence ID" value="MDN4595213.1"/>
    <property type="molecule type" value="Genomic_DNA"/>
</dbReference>
<evidence type="ECO:0008006" key="3">
    <source>
        <dbReference type="Google" id="ProtNLM"/>
    </source>
</evidence>
<keyword evidence="2" id="KW-1185">Reference proteome</keyword>